<dbReference type="CDD" id="cd05401">
    <property type="entry name" value="NT_GlnE_GlnD_like"/>
    <property type="match status" value="2"/>
</dbReference>
<keyword evidence="4" id="KW-0067">ATP-binding</keyword>
<dbReference type="Gene3D" id="1.20.120.330">
    <property type="entry name" value="Nucleotidyltransferases domain 2"/>
    <property type="match status" value="2"/>
</dbReference>
<dbReference type="GO" id="GO:0008882">
    <property type="term" value="F:[glutamate-ammonia-ligase] adenylyltransferase activity"/>
    <property type="evidence" value="ECO:0007669"/>
    <property type="project" value="UniProtKB-EC"/>
</dbReference>
<dbReference type="InterPro" id="IPR023057">
    <property type="entry name" value="GlnE"/>
</dbReference>
<evidence type="ECO:0000259" key="7">
    <source>
        <dbReference type="Pfam" id="PF03710"/>
    </source>
</evidence>
<dbReference type="EC" id="2.7.7.42" evidence="9"/>
<feature type="domain" description="Glutamate-ammonia ligase adenylyltransferase repeated" evidence="7">
    <location>
        <begin position="590"/>
        <end position="825"/>
    </location>
</feature>
<keyword evidence="1 9" id="KW-0808">Transferase</keyword>
<keyword evidence="2 9" id="KW-0548">Nucleotidyltransferase</keyword>
<dbReference type="Gene3D" id="3.30.460.10">
    <property type="entry name" value="Beta Polymerase, domain 2"/>
    <property type="match status" value="2"/>
</dbReference>
<reference evidence="9" key="1">
    <citation type="submission" date="2015-08" db="EMBL/GenBank/DDBJ databases">
        <authorList>
            <person name="Babu N.S."/>
            <person name="Beckwith C.J."/>
            <person name="Beseler K.G."/>
            <person name="Brison A."/>
            <person name="Carone J.V."/>
            <person name="Caskin T.P."/>
            <person name="Diamond M."/>
            <person name="Durham M.E."/>
            <person name="Foxe J.M."/>
            <person name="Go M."/>
            <person name="Henderson B.A."/>
            <person name="Jones I.B."/>
            <person name="McGettigan J.A."/>
            <person name="Micheletti S.J."/>
            <person name="Nasrallah M.E."/>
            <person name="Ortiz D."/>
            <person name="Piller C.R."/>
            <person name="Privatt S.R."/>
            <person name="Schneider S.L."/>
            <person name="Sharp S."/>
            <person name="Smith T.C."/>
            <person name="Stanton J.D."/>
            <person name="Ullery H.E."/>
            <person name="Wilson R.J."/>
            <person name="Serrano M.G."/>
            <person name="Buck G."/>
            <person name="Lee V."/>
            <person name="Wang Y."/>
            <person name="Carvalho R."/>
            <person name="Voegtly L."/>
            <person name="Shi R."/>
            <person name="Duckworth R."/>
            <person name="Johnson A."/>
            <person name="Loviza R."/>
            <person name="Walstead R."/>
            <person name="Shah Z."/>
            <person name="Kiflezghi M."/>
            <person name="Wade K."/>
            <person name="Ball S.L."/>
            <person name="Bradley K.W."/>
            <person name="Asai D.J."/>
            <person name="Bowman C.A."/>
            <person name="Russell D.A."/>
            <person name="Pope W.H."/>
            <person name="Jacobs-Sera D."/>
            <person name="Hendrix R.W."/>
            <person name="Hatfull G.F."/>
        </authorList>
    </citation>
    <scope>NUCLEOTIDE SEQUENCE</scope>
</reference>
<name>A0A2P2C316_9ZZZZ</name>
<dbReference type="AlphaFoldDB" id="A0A2P2C316"/>
<dbReference type="InterPro" id="IPR043519">
    <property type="entry name" value="NT_sf"/>
</dbReference>
<sequence>MTSTGSFVRIGFVDGAAAAEGIERLGEAGRPLTDHLAATADPDAALAGLLRLSDALDEQDPGSGPAMLAELADDEGTAMRLCCVLGASAALTTHLVRHPEHWRELTDPTLGSTRMPAYAVRECLLTAVGADPQDATPVSSLPDAHAVDALRVEYRRVLLRLASRDLAHHVGLDDAAAEISDLAAATLEAGLAVARARVGETAATARLAVIAMGKCGGHELNYISDVDVVFAYEPVEGADEGTALRAATQLASHLMRICSDHTREGSIWPVDANLRPEGSQGPLVRTLASHRGYYEKWAKTWEFQALLKARPVAGDAELGRDYLEVIEPMVWSAAERDGFVGDVQAMRRRVVEHIPAREVDRQLKLGPGGLRDVEFAVQLLQLVHGRADPSLREGATLSALARLTAGGYVGREDGEKLHEAYTFLRTLEHRIQLHQLRRTHVLPDDEASLRRLGRSLGLFSEPVAQLDKQLRYHRREVRRLHEKLFYRPLLGAVAKLAGPEARLSLEAAEARLAALGYADPKAALRHLEALTSGVSRTSDIQRTLLPVLLEWFADSPDPDAGLFGFRRISESLGRTPWYLTMLRDEGEVAERLAYVLGTSRYATDLLEREPRGVKMLGESLEPLSAEAALTEMEALVERADSPEAAVVAVRAVRRRELLRLACGELVAGTDVAVVGRGLSRLTDATLQATLDIATESVRRQRDLDAAPSRIAVIAMGRYGGFELSYGSDADVMFVHDPVEGVEPQVASSFATAVVSEVRRLLSLPASDPPLEVDPDLRPEGKNGPMVRTVESYAAYYAKWSHVWEFQALLRADPVAGDEELRREFTALIDPLRFPADGISETDVVEVRRIKARVDVERLPRGADRQTHLKLGRGGLADVEWTVQLLQMRHAGRVEALRTPQTLPALEAATAAGLIAEDDAGTLAEAWRLVSRVRNAVTLVRGRPADQLPRDARERAAVARVLGYPQGSSDQMVNDYLRTTRRAHAVVERVFWE</sequence>
<dbReference type="GO" id="GO:0005524">
    <property type="term" value="F:ATP binding"/>
    <property type="evidence" value="ECO:0007669"/>
    <property type="project" value="UniProtKB-KW"/>
</dbReference>
<organism evidence="9">
    <name type="scientific">metagenome</name>
    <dbReference type="NCBI Taxonomy" id="256318"/>
    <lineage>
        <taxon>unclassified sequences</taxon>
        <taxon>metagenomes</taxon>
    </lineage>
</organism>
<keyword evidence="9" id="KW-0436">Ligase</keyword>
<dbReference type="SUPFAM" id="SSF81301">
    <property type="entry name" value="Nucleotidyltransferase"/>
    <property type="match status" value="2"/>
</dbReference>
<proteinExistence type="inferred from homology"/>
<evidence type="ECO:0000256" key="4">
    <source>
        <dbReference type="ARBA" id="ARBA00022840"/>
    </source>
</evidence>
<dbReference type="GO" id="GO:0005829">
    <property type="term" value="C:cytosol"/>
    <property type="evidence" value="ECO:0007669"/>
    <property type="project" value="TreeGrafter"/>
</dbReference>
<accession>A0A2P2C316</accession>
<evidence type="ECO:0000259" key="8">
    <source>
        <dbReference type="Pfam" id="PF08335"/>
    </source>
</evidence>
<evidence type="ECO:0000256" key="5">
    <source>
        <dbReference type="ARBA" id="ARBA00022842"/>
    </source>
</evidence>
<dbReference type="InterPro" id="IPR005190">
    <property type="entry name" value="GlnE_rpt_dom"/>
</dbReference>
<evidence type="ECO:0000256" key="3">
    <source>
        <dbReference type="ARBA" id="ARBA00022741"/>
    </source>
</evidence>
<gene>
    <name evidence="9" type="primary">glnE</name>
    <name evidence="9" type="ORF">NOCA1110061</name>
</gene>
<dbReference type="NCBIfam" id="NF010707">
    <property type="entry name" value="PRK14109.1"/>
    <property type="match status" value="1"/>
</dbReference>
<dbReference type="SUPFAM" id="SSF81593">
    <property type="entry name" value="Nucleotidyltransferase substrate binding subunit/domain"/>
    <property type="match status" value="2"/>
</dbReference>
<evidence type="ECO:0000256" key="6">
    <source>
        <dbReference type="ARBA" id="ARBA00023268"/>
    </source>
</evidence>
<feature type="domain" description="PII-uridylyltransferase/Glutamine-synthetase adenylyltransferase" evidence="8">
    <location>
        <begin position="345"/>
        <end position="485"/>
    </location>
</feature>
<keyword evidence="6" id="KW-0511">Multifunctional enzyme</keyword>
<dbReference type="HAMAP" id="MF_00802">
    <property type="entry name" value="GlnE"/>
    <property type="match status" value="1"/>
</dbReference>
<dbReference type="Pfam" id="PF03710">
    <property type="entry name" value="GlnE"/>
    <property type="match status" value="2"/>
</dbReference>
<feature type="domain" description="Glutamate-ammonia ligase adenylyltransferase repeated" evidence="7">
    <location>
        <begin position="80"/>
        <end position="322"/>
    </location>
</feature>
<dbReference type="PANTHER" id="PTHR30621">
    <property type="entry name" value="GLUTAMINE SYNTHETASE ADENYLYLTRANSFERASE"/>
    <property type="match status" value="1"/>
</dbReference>
<dbReference type="Pfam" id="PF08335">
    <property type="entry name" value="GlnD_UR_UTase"/>
    <property type="match status" value="2"/>
</dbReference>
<keyword evidence="5" id="KW-0460">Magnesium</keyword>
<evidence type="ECO:0000313" key="9">
    <source>
        <dbReference type="EMBL" id="CUR56386.1"/>
    </source>
</evidence>
<dbReference type="GO" id="GO:0000820">
    <property type="term" value="P:regulation of glutamine family amino acid metabolic process"/>
    <property type="evidence" value="ECO:0007669"/>
    <property type="project" value="TreeGrafter"/>
</dbReference>
<dbReference type="EMBL" id="CZKB01000003">
    <property type="protein sequence ID" value="CUR56386.1"/>
    <property type="molecule type" value="Genomic_DNA"/>
</dbReference>
<keyword evidence="3" id="KW-0547">Nucleotide-binding</keyword>
<protein>
    <submittedName>
        <fullName evidence="9">Glutamate-ammonia-ligase adenylyltransferase</fullName>
        <ecNumber evidence="9">2.7.7.42</ecNumber>
    </submittedName>
</protein>
<feature type="domain" description="PII-uridylyltransferase/Glutamine-synthetase adenylyltransferase" evidence="8">
    <location>
        <begin position="849"/>
        <end position="989"/>
    </location>
</feature>
<dbReference type="PANTHER" id="PTHR30621:SF0">
    <property type="entry name" value="BIFUNCTIONAL GLUTAMINE SYNTHETASE ADENYLYLTRANSFERASE_ADENYLYL-REMOVING ENZYME"/>
    <property type="match status" value="1"/>
</dbReference>
<evidence type="ECO:0000256" key="1">
    <source>
        <dbReference type="ARBA" id="ARBA00022679"/>
    </source>
</evidence>
<dbReference type="GO" id="GO:0016874">
    <property type="term" value="F:ligase activity"/>
    <property type="evidence" value="ECO:0007669"/>
    <property type="project" value="UniProtKB-KW"/>
</dbReference>
<dbReference type="InterPro" id="IPR013546">
    <property type="entry name" value="PII_UdlTrfase/GS_AdlTrfase"/>
</dbReference>
<evidence type="ECO:0000256" key="2">
    <source>
        <dbReference type="ARBA" id="ARBA00022695"/>
    </source>
</evidence>